<dbReference type="InterPro" id="IPR011990">
    <property type="entry name" value="TPR-like_helical_dom_sf"/>
</dbReference>
<dbReference type="PANTHER" id="PTHR13247:SF0">
    <property type="entry name" value="MITOCHONDRIAL FISSION 1 PROTEIN"/>
    <property type="match status" value="1"/>
</dbReference>
<dbReference type="InterPro" id="IPR016543">
    <property type="entry name" value="Fis1"/>
</dbReference>
<dbReference type="GO" id="GO:0000422">
    <property type="term" value="P:autophagy of mitochondrion"/>
    <property type="evidence" value="ECO:0007669"/>
    <property type="project" value="TreeGrafter"/>
</dbReference>
<dbReference type="AlphaFoldDB" id="A0A7S0CA62"/>
<name>A0A7S0CA62_9STRA</name>
<evidence type="ECO:0000313" key="2">
    <source>
        <dbReference type="EMBL" id="CAD8417196.1"/>
    </source>
</evidence>
<dbReference type="Gene3D" id="1.25.40.10">
    <property type="entry name" value="Tetratricopeptide repeat domain"/>
    <property type="match status" value="1"/>
</dbReference>
<evidence type="ECO:0000256" key="1">
    <source>
        <dbReference type="SAM" id="Phobius"/>
    </source>
</evidence>
<dbReference type="GO" id="GO:0005778">
    <property type="term" value="C:peroxisomal membrane"/>
    <property type="evidence" value="ECO:0007669"/>
    <property type="project" value="TreeGrafter"/>
</dbReference>
<dbReference type="GO" id="GO:0000266">
    <property type="term" value="P:mitochondrial fission"/>
    <property type="evidence" value="ECO:0007669"/>
    <property type="project" value="InterPro"/>
</dbReference>
<dbReference type="EMBL" id="HBEL01028778">
    <property type="protein sequence ID" value="CAD8417196.1"/>
    <property type="molecule type" value="Transcribed_RNA"/>
</dbReference>
<dbReference type="GO" id="GO:0005741">
    <property type="term" value="C:mitochondrial outer membrane"/>
    <property type="evidence" value="ECO:0007669"/>
    <property type="project" value="TreeGrafter"/>
</dbReference>
<gene>
    <name evidence="2" type="ORF">PINE0816_LOCUS13331</name>
</gene>
<keyword evidence="1" id="KW-0472">Membrane</keyword>
<evidence type="ECO:0008006" key="3">
    <source>
        <dbReference type="Google" id="ProtNLM"/>
    </source>
</evidence>
<dbReference type="GO" id="GO:0016559">
    <property type="term" value="P:peroxisome fission"/>
    <property type="evidence" value="ECO:0007669"/>
    <property type="project" value="TreeGrafter"/>
</dbReference>
<sequence length="161" mass="17358">MVHTKKSQKYARTALDEKLALSTPSRETLESLAVECAANPSPDNTFAYAFCLGKSSDKSELRYAITILDSLVKEGYEHQIDCMFGAATALYLLADFKDARKRCEAILRSEPDSSGTVELHLACVEAVEVQERVDNLAMGGATAVAAVGLALGIAGMILKKR</sequence>
<proteinExistence type="predicted"/>
<feature type="transmembrane region" description="Helical" evidence="1">
    <location>
        <begin position="136"/>
        <end position="158"/>
    </location>
</feature>
<reference evidence="2" key="1">
    <citation type="submission" date="2021-01" db="EMBL/GenBank/DDBJ databases">
        <authorList>
            <person name="Corre E."/>
            <person name="Pelletier E."/>
            <person name="Niang G."/>
            <person name="Scheremetjew M."/>
            <person name="Finn R."/>
            <person name="Kale V."/>
            <person name="Holt S."/>
            <person name="Cochrane G."/>
            <person name="Meng A."/>
            <person name="Brown T."/>
            <person name="Cohen L."/>
        </authorList>
    </citation>
    <scope>NUCLEOTIDE SEQUENCE</scope>
    <source>
        <strain evidence="2">CCAP1064/1</strain>
    </source>
</reference>
<organism evidence="2">
    <name type="scientific">Proboscia inermis</name>
    <dbReference type="NCBI Taxonomy" id="420281"/>
    <lineage>
        <taxon>Eukaryota</taxon>
        <taxon>Sar</taxon>
        <taxon>Stramenopiles</taxon>
        <taxon>Ochrophyta</taxon>
        <taxon>Bacillariophyta</taxon>
        <taxon>Coscinodiscophyceae</taxon>
        <taxon>Rhizosoleniophycidae</taxon>
        <taxon>Rhizosoleniales</taxon>
        <taxon>Rhizosoleniaceae</taxon>
        <taxon>Proboscia</taxon>
    </lineage>
</organism>
<dbReference type="SUPFAM" id="SSF48452">
    <property type="entry name" value="TPR-like"/>
    <property type="match status" value="1"/>
</dbReference>
<keyword evidence="1" id="KW-1133">Transmembrane helix</keyword>
<accession>A0A7S0CA62</accession>
<dbReference type="PANTHER" id="PTHR13247">
    <property type="entry name" value="TETRATRICOPEPTIDE REPEAT PROTEIN 11 TPR REPEAT PROTEIN 11"/>
    <property type="match status" value="1"/>
</dbReference>
<keyword evidence="1" id="KW-0812">Transmembrane</keyword>
<protein>
    <recommendedName>
        <fullName evidence="3">Mitochondrial fission 1 protein</fullName>
    </recommendedName>
</protein>